<dbReference type="EMBL" id="CP022530">
    <property type="protein sequence ID" value="ASP40819.1"/>
    <property type="molecule type" value="Genomic_DNA"/>
</dbReference>
<dbReference type="Gene3D" id="3.40.50.720">
    <property type="entry name" value="NAD(P)-binding Rossmann-like Domain"/>
    <property type="match status" value="1"/>
</dbReference>
<dbReference type="OrthoDB" id="7352421at2"/>
<accession>A0A222FPY3</accession>
<dbReference type="CDD" id="cd05244">
    <property type="entry name" value="BVR-B_like_SDR_a"/>
    <property type="match status" value="1"/>
</dbReference>
<dbReference type="InterPro" id="IPR036291">
    <property type="entry name" value="NAD(P)-bd_dom_sf"/>
</dbReference>
<dbReference type="PANTHER" id="PTHR43355:SF2">
    <property type="entry name" value="FLAVIN REDUCTASE (NADPH)"/>
    <property type="match status" value="1"/>
</dbReference>
<evidence type="ECO:0000313" key="3">
    <source>
        <dbReference type="Proteomes" id="UP000202440"/>
    </source>
</evidence>
<dbReference type="SUPFAM" id="SSF51735">
    <property type="entry name" value="NAD(P)-binding Rossmann-fold domains"/>
    <property type="match status" value="1"/>
</dbReference>
<dbReference type="Proteomes" id="UP000202440">
    <property type="component" value="Chromosome"/>
</dbReference>
<dbReference type="KEGG" id="bsan:CHH28_03605"/>
<gene>
    <name evidence="2" type="ORF">CHH28_03605</name>
</gene>
<proteinExistence type="predicted"/>
<dbReference type="InterPro" id="IPR016040">
    <property type="entry name" value="NAD(P)-bd_dom"/>
</dbReference>
<dbReference type="AlphaFoldDB" id="A0A222FPY3"/>
<dbReference type="Pfam" id="PF13460">
    <property type="entry name" value="NAD_binding_10"/>
    <property type="match status" value="1"/>
</dbReference>
<keyword evidence="3" id="KW-1185">Reference proteome</keyword>
<evidence type="ECO:0000313" key="2">
    <source>
        <dbReference type="EMBL" id="ASP40819.1"/>
    </source>
</evidence>
<organism evidence="2 3">
    <name type="scientific">Bacterioplanes sanyensis</name>
    <dbReference type="NCBI Taxonomy" id="1249553"/>
    <lineage>
        <taxon>Bacteria</taxon>
        <taxon>Pseudomonadati</taxon>
        <taxon>Pseudomonadota</taxon>
        <taxon>Gammaproteobacteria</taxon>
        <taxon>Oceanospirillales</taxon>
        <taxon>Oceanospirillaceae</taxon>
        <taxon>Bacterioplanes</taxon>
    </lineage>
</organism>
<protein>
    <submittedName>
        <fullName evidence="2">NAD-dependent dehydratase</fullName>
    </submittedName>
</protein>
<sequence>MNVAVLGASGWIGSHIVNEALARGHQVTAIARQPENVSAEGASVREFDLLNAQADLARAVQGADVVIAAIGGRAAGNHELVAHTAQRLLAELPNTSVSRLLWVGGAGSLEVAPGVTLVSVPDFPEAYRAEALAQGEGLEVFRSSSSAIKWTFVSPAAEIFPGEPQGSYRVGGEQLLTDDNGNSRISVIDYAKAMVDELEVAKHLNQRIGVAY</sequence>
<name>A0A222FPY3_9GAMM</name>
<evidence type="ECO:0000259" key="1">
    <source>
        <dbReference type="Pfam" id="PF13460"/>
    </source>
</evidence>
<feature type="domain" description="NAD(P)-binding" evidence="1">
    <location>
        <begin position="7"/>
        <end position="198"/>
    </location>
</feature>
<dbReference type="InterPro" id="IPR051606">
    <property type="entry name" value="Polyketide_Oxido-like"/>
</dbReference>
<reference evidence="2 3" key="1">
    <citation type="submission" date="2017-07" db="EMBL/GenBank/DDBJ databases">
        <title>Annotated genome sequence of Bacterioplanes sanyensis isolated from Red Sea.</title>
        <authorList>
            <person name="Rehman Z.U."/>
        </authorList>
    </citation>
    <scope>NUCLEOTIDE SEQUENCE [LARGE SCALE GENOMIC DNA]</scope>
    <source>
        <strain evidence="2 3">NV9</strain>
    </source>
</reference>
<dbReference type="PANTHER" id="PTHR43355">
    <property type="entry name" value="FLAVIN REDUCTASE (NADPH)"/>
    <property type="match status" value="1"/>
</dbReference>
<dbReference type="GO" id="GO:0016646">
    <property type="term" value="F:oxidoreductase activity, acting on the CH-NH group of donors, NAD or NADP as acceptor"/>
    <property type="evidence" value="ECO:0007669"/>
    <property type="project" value="TreeGrafter"/>
</dbReference>